<dbReference type="FunFam" id="2.60.260.20:FF:000002">
    <property type="entry name" value="Dnaj homolog subfamily b member"/>
    <property type="match status" value="1"/>
</dbReference>
<evidence type="ECO:0000256" key="4">
    <source>
        <dbReference type="ARBA" id="ARBA00022833"/>
    </source>
</evidence>
<evidence type="ECO:0000256" key="2">
    <source>
        <dbReference type="ARBA" id="ARBA00022737"/>
    </source>
</evidence>
<dbReference type="GO" id="GO:0008270">
    <property type="term" value="F:zinc ion binding"/>
    <property type="evidence" value="ECO:0007669"/>
    <property type="project" value="UniProtKB-KW"/>
</dbReference>
<feature type="domain" description="J" evidence="7">
    <location>
        <begin position="4"/>
        <end position="68"/>
    </location>
</feature>
<dbReference type="GO" id="GO:0005829">
    <property type="term" value="C:cytosol"/>
    <property type="evidence" value="ECO:0007669"/>
    <property type="project" value="TreeGrafter"/>
</dbReference>
<dbReference type="GeneID" id="117565574"/>
<dbReference type="FunFam" id="2.60.260.20:FF:000003">
    <property type="entry name" value="DnaJ subfamily A member 2"/>
    <property type="match status" value="1"/>
</dbReference>
<dbReference type="OrthoDB" id="550424at2759"/>
<dbReference type="RefSeq" id="XP_034100645.1">
    <property type="nucleotide sequence ID" value="XM_034244754.2"/>
</dbReference>
<dbReference type="InterPro" id="IPR008971">
    <property type="entry name" value="HSP40/DnaJ_pept-bd"/>
</dbReference>
<keyword evidence="4" id="KW-0862">Zinc</keyword>
<reference evidence="9" key="1">
    <citation type="submission" date="2025-08" db="UniProtKB">
        <authorList>
            <consortium name="RefSeq"/>
        </authorList>
    </citation>
    <scope>IDENTIFICATION</scope>
    <source>
        <strain evidence="9">15112-1751.03</strain>
        <tissue evidence="9">Whole Adult</tissue>
    </source>
</reference>
<keyword evidence="1" id="KW-0479">Metal-binding</keyword>
<accession>A0A6P8WR49</accession>
<evidence type="ECO:0000256" key="1">
    <source>
        <dbReference type="ARBA" id="ARBA00022723"/>
    </source>
</evidence>
<dbReference type="Proteomes" id="UP000515160">
    <property type="component" value="Chromosome X"/>
</dbReference>
<feature type="compositionally biased region" description="Polar residues" evidence="6">
    <location>
        <begin position="75"/>
        <end position="84"/>
    </location>
</feature>
<feature type="region of interest" description="Disordered" evidence="6">
    <location>
        <begin position="66"/>
        <end position="88"/>
    </location>
</feature>
<dbReference type="GO" id="GO:0006457">
    <property type="term" value="P:protein folding"/>
    <property type="evidence" value="ECO:0007669"/>
    <property type="project" value="InterPro"/>
</dbReference>
<keyword evidence="2" id="KW-0677">Repeat</keyword>
<dbReference type="PANTHER" id="PTHR24078">
    <property type="entry name" value="DNAJ HOMOLOG SUBFAMILY C MEMBER"/>
    <property type="match status" value="1"/>
</dbReference>
<dbReference type="InterPro" id="IPR018253">
    <property type="entry name" value="DnaJ_domain_CS"/>
</dbReference>
<dbReference type="InterPro" id="IPR001623">
    <property type="entry name" value="DnaJ_domain"/>
</dbReference>
<dbReference type="InterPro" id="IPR051339">
    <property type="entry name" value="DnaJ_subfamily_B"/>
</dbReference>
<keyword evidence="8" id="KW-1185">Reference proteome</keyword>
<dbReference type="Gene3D" id="2.60.260.20">
    <property type="entry name" value="Urease metallochaperone UreE, N-terminal domain"/>
    <property type="match status" value="2"/>
</dbReference>
<evidence type="ECO:0000313" key="8">
    <source>
        <dbReference type="Proteomes" id="UP000515160"/>
    </source>
</evidence>
<dbReference type="FunFam" id="1.10.287.110:FF:000106">
    <property type="entry name" value="Putative heat shock protein-like protein"/>
    <property type="match status" value="1"/>
</dbReference>
<dbReference type="PROSITE" id="PS50076">
    <property type="entry name" value="DNAJ_2"/>
    <property type="match status" value="1"/>
</dbReference>
<dbReference type="InterPro" id="IPR036869">
    <property type="entry name" value="J_dom_sf"/>
</dbReference>
<dbReference type="GO" id="GO:0051087">
    <property type="term" value="F:protein-folding chaperone binding"/>
    <property type="evidence" value="ECO:0007669"/>
    <property type="project" value="TreeGrafter"/>
</dbReference>
<evidence type="ECO:0000259" key="7">
    <source>
        <dbReference type="PROSITE" id="PS50076"/>
    </source>
</evidence>
<dbReference type="CDD" id="cd10747">
    <property type="entry name" value="DnaJ_C"/>
    <property type="match status" value="1"/>
</dbReference>
<keyword evidence="3" id="KW-0863">Zinc-finger</keyword>
<proteinExistence type="predicted"/>
<dbReference type="AlphaFoldDB" id="A0A6P8WR49"/>
<name>A0A6P8WR49_DROAB</name>
<evidence type="ECO:0000256" key="5">
    <source>
        <dbReference type="ARBA" id="ARBA00023186"/>
    </source>
</evidence>
<evidence type="ECO:0000256" key="3">
    <source>
        <dbReference type="ARBA" id="ARBA00022771"/>
    </source>
</evidence>
<gene>
    <name evidence="9" type="primary">LOC117565574</name>
</gene>
<dbReference type="PRINTS" id="PR00625">
    <property type="entry name" value="JDOMAIN"/>
</dbReference>
<dbReference type="Gene3D" id="1.10.287.110">
    <property type="entry name" value="DnaJ domain"/>
    <property type="match status" value="1"/>
</dbReference>
<keyword evidence="5" id="KW-0143">Chaperone</keyword>
<dbReference type="PROSITE" id="PS00636">
    <property type="entry name" value="DNAJ_1"/>
    <property type="match status" value="1"/>
</dbReference>
<organism evidence="8 9">
    <name type="scientific">Drosophila albomicans</name>
    <name type="common">Fruit fly</name>
    <dbReference type="NCBI Taxonomy" id="7291"/>
    <lineage>
        <taxon>Eukaryota</taxon>
        <taxon>Metazoa</taxon>
        <taxon>Ecdysozoa</taxon>
        <taxon>Arthropoda</taxon>
        <taxon>Hexapoda</taxon>
        <taxon>Insecta</taxon>
        <taxon>Pterygota</taxon>
        <taxon>Neoptera</taxon>
        <taxon>Endopterygota</taxon>
        <taxon>Diptera</taxon>
        <taxon>Brachycera</taxon>
        <taxon>Muscomorpha</taxon>
        <taxon>Ephydroidea</taxon>
        <taxon>Drosophilidae</taxon>
        <taxon>Drosophila</taxon>
    </lineage>
</organism>
<evidence type="ECO:0000256" key="6">
    <source>
        <dbReference type="SAM" id="MobiDB-lite"/>
    </source>
</evidence>
<dbReference type="InterPro" id="IPR002939">
    <property type="entry name" value="DnaJ_C"/>
</dbReference>
<protein>
    <submittedName>
        <fullName evidence="9">DnaJ protein homolog 1</fullName>
    </submittedName>
</protein>
<dbReference type="PANTHER" id="PTHR24078:SF576">
    <property type="entry name" value="AT19485P-RELATED"/>
    <property type="match status" value="1"/>
</dbReference>
<dbReference type="GO" id="GO:0051082">
    <property type="term" value="F:unfolded protein binding"/>
    <property type="evidence" value="ECO:0007669"/>
    <property type="project" value="InterPro"/>
</dbReference>
<dbReference type="SUPFAM" id="SSF46565">
    <property type="entry name" value="Chaperone J-domain"/>
    <property type="match status" value="1"/>
</dbReference>
<dbReference type="Pfam" id="PF01556">
    <property type="entry name" value="DnaJ_C"/>
    <property type="match status" value="1"/>
</dbReference>
<dbReference type="SMART" id="SM00271">
    <property type="entry name" value="DnaJ"/>
    <property type="match status" value="1"/>
</dbReference>
<dbReference type="Pfam" id="PF00226">
    <property type="entry name" value="DnaJ"/>
    <property type="match status" value="1"/>
</dbReference>
<dbReference type="CDD" id="cd06257">
    <property type="entry name" value="DnaJ"/>
    <property type="match status" value="1"/>
</dbReference>
<sequence length="315" mass="35352">MGKDFYQILGISRHAEEDEIKKAYRKLALKYHPDKNKSAEATERFKLVAEAYEVLSDKRKRDIYDRSGEEGLNHGCNSQESGSEPSYHFHGDPSATFAQFFGSFGDPSKVFDESSANDPFSALAGFPGFSTRTQDPAIVHELFVRLEDINSGCQKKMQISRMKLVNGVPRKQLKQLVIEIKPGWKSGTKVTFSKEGDESTNRIPADIVFIIRDAPHPLFERVGSDIHHTVKITLKQALCGVSIEVPTLQPDVPLFYHSNDEIIGPTTVKCFSGHGLPYPKNPLQRGALFLRFDIQFPHALPAPLIRQLEELLPDC</sequence>
<evidence type="ECO:0000313" key="9">
    <source>
        <dbReference type="RefSeq" id="XP_034100645.1"/>
    </source>
</evidence>
<dbReference type="SUPFAM" id="SSF49493">
    <property type="entry name" value="HSP40/DnaJ peptide-binding domain"/>
    <property type="match status" value="2"/>
</dbReference>